<feature type="domain" description="NADP-dependent oxidoreductase" evidence="2">
    <location>
        <begin position="11"/>
        <end position="309"/>
    </location>
</feature>
<evidence type="ECO:0000313" key="3">
    <source>
        <dbReference type="EMBL" id="KAF4472129.1"/>
    </source>
</evidence>
<dbReference type="GO" id="GO:0005737">
    <property type="term" value="C:cytoplasm"/>
    <property type="evidence" value="ECO:0007669"/>
    <property type="project" value="TreeGrafter"/>
</dbReference>
<dbReference type="AlphaFoldDB" id="A0A8H4PIR5"/>
<dbReference type="PANTHER" id="PTHR43625">
    <property type="entry name" value="AFLATOXIN B1 ALDEHYDE REDUCTASE"/>
    <property type="match status" value="1"/>
</dbReference>
<dbReference type="GO" id="GO:0016491">
    <property type="term" value="F:oxidoreductase activity"/>
    <property type="evidence" value="ECO:0007669"/>
    <property type="project" value="UniProtKB-KW"/>
</dbReference>
<name>A0A8H4PIR5_9HYPO</name>
<comment type="caution">
    <text evidence="3">The sequence shown here is derived from an EMBL/GenBank/DDBJ whole genome shotgun (WGS) entry which is preliminary data.</text>
</comment>
<dbReference type="InterPro" id="IPR050791">
    <property type="entry name" value="Aldo-Keto_reductase"/>
</dbReference>
<dbReference type="InterPro" id="IPR023210">
    <property type="entry name" value="NADP_OxRdtase_dom"/>
</dbReference>
<dbReference type="PANTHER" id="PTHR43625:SF78">
    <property type="entry name" value="PYRIDOXAL REDUCTASE-RELATED"/>
    <property type="match status" value="1"/>
</dbReference>
<evidence type="ECO:0000256" key="1">
    <source>
        <dbReference type="ARBA" id="ARBA00023002"/>
    </source>
</evidence>
<accession>A0A8H4PIR5</accession>
<dbReference type="SUPFAM" id="SSF51430">
    <property type="entry name" value="NAD(P)-linked oxidoreductase"/>
    <property type="match status" value="1"/>
</dbReference>
<dbReference type="OrthoDB" id="37537at2759"/>
<keyword evidence="1" id="KW-0560">Oxidoreductase</keyword>
<dbReference type="EMBL" id="JAADYS010000126">
    <property type="protein sequence ID" value="KAF4472129.1"/>
    <property type="molecule type" value="Genomic_DNA"/>
</dbReference>
<sequence length="327" mass="35846">MPLINGRQVGPIGFGLMGLTWRATACPDERAFATMRTALEHGCNFWNGGEFYGTPENNSMTLLAKYFNEYPDDADRVFLSMKGAISNFVPDSSPEGIRQSVGNIIEQLKGTKKIDTFEPAPRDPKTPLSVTYEALEKDFISRGLVGGVSLSEVSAKTIHEAAKVRKIDTVEVELSLWSTDVLRNGVAAACHQYGIPIVAYSPLGGGILTGKIRKIEDLPAGDHKRSFSRYTPEAMEVNLKLVDAVTRLAQEKGCISAQLAINWVRSLSRRPGMPVIIPIPGATSPERVEENSKIVEVTDAEMEEIDQILSEFEIVGGRYPDYAPIET</sequence>
<protein>
    <submittedName>
        <fullName evidence="3">Aldo keto reductase</fullName>
    </submittedName>
</protein>
<dbReference type="Pfam" id="PF00248">
    <property type="entry name" value="Aldo_ket_red"/>
    <property type="match status" value="1"/>
</dbReference>
<reference evidence="3 4" key="1">
    <citation type="submission" date="2020-01" db="EMBL/GenBank/DDBJ databases">
        <title>Identification and distribution of gene clusters putatively required for synthesis of sphingolipid metabolism inhibitors in phylogenetically diverse species of the filamentous fungus Fusarium.</title>
        <authorList>
            <person name="Kim H.-S."/>
            <person name="Busman M."/>
            <person name="Brown D.W."/>
            <person name="Divon H."/>
            <person name="Uhlig S."/>
            <person name="Proctor R.H."/>
        </authorList>
    </citation>
    <scope>NUCLEOTIDE SEQUENCE [LARGE SCALE GENOMIC DNA]</scope>
    <source>
        <strain evidence="3 4">NRRL 20459</strain>
    </source>
</reference>
<evidence type="ECO:0000313" key="4">
    <source>
        <dbReference type="Proteomes" id="UP000554235"/>
    </source>
</evidence>
<dbReference type="Gene3D" id="3.20.20.100">
    <property type="entry name" value="NADP-dependent oxidoreductase domain"/>
    <property type="match status" value="1"/>
</dbReference>
<evidence type="ECO:0000259" key="2">
    <source>
        <dbReference type="Pfam" id="PF00248"/>
    </source>
</evidence>
<gene>
    <name evidence="3" type="ORF">FALBO_967</name>
</gene>
<organism evidence="3 4">
    <name type="scientific">Fusarium albosuccineum</name>
    <dbReference type="NCBI Taxonomy" id="1237068"/>
    <lineage>
        <taxon>Eukaryota</taxon>
        <taxon>Fungi</taxon>
        <taxon>Dikarya</taxon>
        <taxon>Ascomycota</taxon>
        <taxon>Pezizomycotina</taxon>
        <taxon>Sordariomycetes</taxon>
        <taxon>Hypocreomycetidae</taxon>
        <taxon>Hypocreales</taxon>
        <taxon>Nectriaceae</taxon>
        <taxon>Fusarium</taxon>
        <taxon>Fusarium decemcellulare species complex</taxon>
    </lineage>
</organism>
<proteinExistence type="predicted"/>
<dbReference type="InterPro" id="IPR036812">
    <property type="entry name" value="NAD(P)_OxRdtase_dom_sf"/>
</dbReference>
<keyword evidence="4" id="KW-1185">Reference proteome</keyword>
<dbReference type="Proteomes" id="UP000554235">
    <property type="component" value="Unassembled WGS sequence"/>
</dbReference>
<dbReference type="CDD" id="cd19077">
    <property type="entry name" value="AKR_AKR8A1-2"/>
    <property type="match status" value="1"/>
</dbReference>